<accession>A0ABR7CZ11</accession>
<dbReference type="Gene3D" id="2.60.40.790">
    <property type="match status" value="1"/>
</dbReference>
<protein>
    <submittedName>
        <fullName evidence="4">Hsp20/alpha crystallin family protein</fullName>
    </submittedName>
</protein>
<comment type="similarity">
    <text evidence="1 2">Belongs to the small heat shock protein (HSP20) family.</text>
</comment>
<proteinExistence type="inferred from homology"/>
<comment type="caution">
    <text evidence="4">The sequence shown here is derived from an EMBL/GenBank/DDBJ whole genome shotgun (WGS) entry which is preliminary data.</text>
</comment>
<feature type="domain" description="SHSP" evidence="3">
    <location>
        <begin position="28"/>
        <end position="143"/>
    </location>
</feature>
<name>A0ABR7CZ11_9BACT</name>
<evidence type="ECO:0000256" key="1">
    <source>
        <dbReference type="PROSITE-ProRule" id="PRU00285"/>
    </source>
</evidence>
<dbReference type="SUPFAM" id="SSF49764">
    <property type="entry name" value="HSP20-like chaperones"/>
    <property type="match status" value="1"/>
</dbReference>
<dbReference type="RefSeq" id="WP_186975423.1">
    <property type="nucleotide sequence ID" value="NZ_JACOOH010000002.1"/>
</dbReference>
<dbReference type="InterPro" id="IPR031107">
    <property type="entry name" value="Small_HSP"/>
</dbReference>
<dbReference type="EMBL" id="JACOOH010000002">
    <property type="protein sequence ID" value="MBC5620757.1"/>
    <property type="molecule type" value="Genomic_DNA"/>
</dbReference>
<sequence length="143" mass="16855">MSIVKRNNDLRPFYSSLLDDFIWPYGETTEQRRLPALNVKENEKTLTLELQVPGMNKDDIKLEYKDGYLTISCEKREEKEEKDKDQKFLRKEFSSVSFHRTVELPEDKYNVGKAEASYKDGILEITMPKNEEKSKISRTIQVK</sequence>
<dbReference type="PROSITE" id="PS01031">
    <property type="entry name" value="SHSP"/>
    <property type="match status" value="1"/>
</dbReference>
<evidence type="ECO:0000256" key="2">
    <source>
        <dbReference type="RuleBase" id="RU003616"/>
    </source>
</evidence>
<dbReference type="InterPro" id="IPR008978">
    <property type="entry name" value="HSP20-like_chaperone"/>
</dbReference>
<dbReference type="PANTHER" id="PTHR11527">
    <property type="entry name" value="HEAT-SHOCK PROTEIN 20 FAMILY MEMBER"/>
    <property type="match status" value="1"/>
</dbReference>
<evidence type="ECO:0000259" key="3">
    <source>
        <dbReference type="PROSITE" id="PS01031"/>
    </source>
</evidence>
<evidence type="ECO:0000313" key="5">
    <source>
        <dbReference type="Proteomes" id="UP000646484"/>
    </source>
</evidence>
<keyword evidence="5" id="KW-1185">Reference proteome</keyword>
<dbReference type="Proteomes" id="UP000646484">
    <property type="component" value="Unassembled WGS sequence"/>
</dbReference>
<gene>
    <name evidence="4" type="ORF">H8S64_06570</name>
</gene>
<organism evidence="4 5">
    <name type="scientific">Butyricimonas hominis</name>
    <dbReference type="NCBI Taxonomy" id="2763032"/>
    <lineage>
        <taxon>Bacteria</taxon>
        <taxon>Pseudomonadati</taxon>
        <taxon>Bacteroidota</taxon>
        <taxon>Bacteroidia</taxon>
        <taxon>Bacteroidales</taxon>
        <taxon>Odoribacteraceae</taxon>
        <taxon>Butyricimonas</taxon>
    </lineage>
</organism>
<dbReference type="CDD" id="cd06464">
    <property type="entry name" value="ACD_sHsps-like"/>
    <property type="match status" value="1"/>
</dbReference>
<reference evidence="4 5" key="1">
    <citation type="submission" date="2020-08" db="EMBL/GenBank/DDBJ databases">
        <title>Genome public.</title>
        <authorList>
            <person name="Liu C."/>
            <person name="Sun Q."/>
        </authorList>
    </citation>
    <scope>NUCLEOTIDE SEQUENCE [LARGE SCALE GENOMIC DNA]</scope>
    <source>
        <strain evidence="4 5">NSJ-56</strain>
    </source>
</reference>
<dbReference type="Pfam" id="PF00011">
    <property type="entry name" value="HSP20"/>
    <property type="match status" value="1"/>
</dbReference>
<dbReference type="InterPro" id="IPR002068">
    <property type="entry name" value="A-crystallin/Hsp20_dom"/>
</dbReference>
<evidence type="ECO:0000313" key="4">
    <source>
        <dbReference type="EMBL" id="MBC5620757.1"/>
    </source>
</evidence>